<evidence type="ECO:0000256" key="3">
    <source>
        <dbReference type="ARBA" id="ARBA00023125"/>
    </source>
</evidence>
<dbReference type="SMART" id="SM00418">
    <property type="entry name" value="HTH_ARSR"/>
    <property type="match status" value="1"/>
</dbReference>
<dbReference type="Proteomes" id="UP000295565">
    <property type="component" value="Unassembled WGS sequence"/>
</dbReference>
<evidence type="ECO:0000313" key="6">
    <source>
        <dbReference type="EMBL" id="TCK47429.1"/>
    </source>
</evidence>
<dbReference type="InterPro" id="IPR036388">
    <property type="entry name" value="WH-like_DNA-bd_sf"/>
</dbReference>
<reference evidence="6 7" key="1">
    <citation type="submission" date="2019-03" db="EMBL/GenBank/DDBJ databases">
        <title>Genomic Encyclopedia of Type Strains, Phase IV (KMG-IV): sequencing the most valuable type-strain genomes for metagenomic binning, comparative biology and taxonomic classification.</title>
        <authorList>
            <person name="Goeker M."/>
        </authorList>
    </citation>
    <scope>NUCLEOTIDE SEQUENCE [LARGE SCALE GENOMIC DNA]</scope>
    <source>
        <strain evidence="6 7">DSM 18577</strain>
    </source>
</reference>
<dbReference type="SUPFAM" id="SSF46785">
    <property type="entry name" value="Winged helix' DNA-binding domain"/>
    <property type="match status" value="1"/>
</dbReference>
<keyword evidence="2" id="KW-0805">Transcription regulation</keyword>
<keyword evidence="7" id="KW-1185">Reference proteome</keyword>
<name>A0A4R1JBB0_9GAMM</name>
<evidence type="ECO:0000259" key="5">
    <source>
        <dbReference type="PROSITE" id="PS50987"/>
    </source>
</evidence>
<dbReference type="InterPro" id="IPR051081">
    <property type="entry name" value="HTH_MetalResp_TranReg"/>
</dbReference>
<keyword evidence="4" id="KW-0804">Transcription</keyword>
<dbReference type="Pfam" id="PF01022">
    <property type="entry name" value="HTH_5"/>
    <property type="match status" value="1"/>
</dbReference>
<gene>
    <name evidence="6" type="ORF">EV690_2453</name>
</gene>
<dbReference type="PRINTS" id="PR00778">
    <property type="entry name" value="HTHARSR"/>
</dbReference>
<dbReference type="NCBIfam" id="NF033788">
    <property type="entry name" value="HTH_metalloreg"/>
    <property type="match status" value="1"/>
</dbReference>
<organism evidence="6 7">
    <name type="scientific">Celerinatantimonas diazotrophica</name>
    <dbReference type="NCBI Taxonomy" id="412034"/>
    <lineage>
        <taxon>Bacteria</taxon>
        <taxon>Pseudomonadati</taxon>
        <taxon>Pseudomonadota</taxon>
        <taxon>Gammaproteobacteria</taxon>
        <taxon>Celerinatantimonadaceae</taxon>
        <taxon>Celerinatantimonas</taxon>
    </lineage>
</organism>
<protein>
    <submittedName>
        <fullName evidence="6">ArsR family transcriptional regulator</fullName>
    </submittedName>
</protein>
<evidence type="ECO:0000256" key="1">
    <source>
        <dbReference type="ARBA" id="ARBA00022849"/>
    </source>
</evidence>
<dbReference type="InterPro" id="IPR036390">
    <property type="entry name" value="WH_DNA-bd_sf"/>
</dbReference>
<evidence type="ECO:0000313" key="7">
    <source>
        <dbReference type="Proteomes" id="UP000295565"/>
    </source>
</evidence>
<dbReference type="GO" id="GO:0003700">
    <property type="term" value="F:DNA-binding transcription factor activity"/>
    <property type="evidence" value="ECO:0007669"/>
    <property type="project" value="InterPro"/>
</dbReference>
<comment type="caution">
    <text evidence="6">The sequence shown here is derived from an EMBL/GenBank/DDBJ whole genome shotgun (WGS) entry which is preliminary data.</text>
</comment>
<dbReference type="AlphaFoldDB" id="A0A4R1JBB0"/>
<dbReference type="OrthoDB" id="9793058at2"/>
<feature type="domain" description="HTH arsR-type" evidence="5">
    <location>
        <begin position="1"/>
        <end position="94"/>
    </location>
</feature>
<dbReference type="GO" id="GO:0046685">
    <property type="term" value="P:response to arsenic-containing substance"/>
    <property type="evidence" value="ECO:0007669"/>
    <property type="project" value="UniProtKB-KW"/>
</dbReference>
<dbReference type="EMBL" id="SMGD01000014">
    <property type="protein sequence ID" value="TCK47429.1"/>
    <property type="molecule type" value="Genomic_DNA"/>
</dbReference>
<dbReference type="InterPro" id="IPR001845">
    <property type="entry name" value="HTH_ArsR_DNA-bd_dom"/>
</dbReference>
<evidence type="ECO:0000256" key="4">
    <source>
        <dbReference type="ARBA" id="ARBA00023163"/>
    </source>
</evidence>
<dbReference type="NCBIfam" id="NF007528">
    <property type="entry name" value="PRK10141.1"/>
    <property type="match status" value="1"/>
</dbReference>
<dbReference type="PROSITE" id="PS50987">
    <property type="entry name" value="HTH_ARSR_2"/>
    <property type="match status" value="1"/>
</dbReference>
<keyword evidence="3" id="KW-0238">DNA-binding</keyword>
<sequence>MIEPLKLFKLLADDTRLKILLLLTQNSQLCVCHLTDALQLSQPKVSRHLAMLRQAQLVQDAQHGKWRYYQLAPDLAEWVVTLLQQALLSQPNYLSKCNQRLTNSLTTCETPS</sequence>
<dbReference type="PANTHER" id="PTHR33154:SF18">
    <property type="entry name" value="ARSENICAL RESISTANCE OPERON REPRESSOR"/>
    <property type="match status" value="1"/>
</dbReference>
<dbReference type="CDD" id="cd00090">
    <property type="entry name" value="HTH_ARSR"/>
    <property type="match status" value="1"/>
</dbReference>
<evidence type="ECO:0000256" key="2">
    <source>
        <dbReference type="ARBA" id="ARBA00023015"/>
    </source>
</evidence>
<dbReference type="InterPro" id="IPR011991">
    <property type="entry name" value="ArsR-like_HTH"/>
</dbReference>
<dbReference type="RefSeq" id="WP_131913248.1">
    <property type="nucleotide sequence ID" value="NZ_OU594967.1"/>
</dbReference>
<keyword evidence="1" id="KW-0059">Arsenical resistance</keyword>
<proteinExistence type="predicted"/>
<dbReference type="PANTHER" id="PTHR33154">
    <property type="entry name" value="TRANSCRIPTIONAL REGULATOR, ARSR FAMILY"/>
    <property type="match status" value="1"/>
</dbReference>
<accession>A0A4R1JBB0</accession>
<dbReference type="GO" id="GO:0003677">
    <property type="term" value="F:DNA binding"/>
    <property type="evidence" value="ECO:0007669"/>
    <property type="project" value="UniProtKB-KW"/>
</dbReference>
<dbReference type="Gene3D" id="1.10.10.10">
    <property type="entry name" value="Winged helix-like DNA-binding domain superfamily/Winged helix DNA-binding domain"/>
    <property type="match status" value="1"/>
</dbReference>